<sequence>MGSFDIVTVIFFIAAVVIFIQLRSVLGRKDDSDQSRIERKRARRVPTQAPPLPSDDPKVVTLPSLNKDSETAVDDMAAIDTYATPGTELNDGLRALKAADPSFDPKEFVKGAGIAYEMIVAAYAEGDRKTLRSLLSRDVYEGFAAAIEERERRGETARSNFVGIEKTDIIQVEMKGSEANVTVRIISQLISATFDSDGKVIEGDTEEVSEVNDVWTFARDTRSRDPNWRLIATEADQ</sequence>
<evidence type="ECO:0000256" key="3">
    <source>
        <dbReference type="SAM" id="MobiDB-lite"/>
    </source>
</evidence>
<dbReference type="RefSeq" id="WP_219203517.1">
    <property type="nucleotide sequence ID" value="NZ_JAHWQX010000005.1"/>
</dbReference>
<keyword evidence="4" id="KW-1133">Transmembrane helix</keyword>
<dbReference type="InterPro" id="IPR007379">
    <property type="entry name" value="Tim44-like_dom"/>
</dbReference>
<feature type="region of interest" description="Disordered" evidence="3">
    <location>
        <begin position="31"/>
        <end position="57"/>
    </location>
</feature>
<proteinExistence type="predicted"/>
<dbReference type="PANTHER" id="PTHR10721:SF1">
    <property type="entry name" value="MITOCHONDRIAL IMPORT INNER MEMBRANE TRANSLOCASE SUBUNIT TIM44"/>
    <property type="match status" value="1"/>
</dbReference>
<dbReference type="EMBL" id="JAHWQX010000005">
    <property type="protein sequence ID" value="MBW3099130.1"/>
    <property type="molecule type" value="Genomic_DNA"/>
</dbReference>
<dbReference type="SMART" id="SM00978">
    <property type="entry name" value="Tim44"/>
    <property type="match status" value="1"/>
</dbReference>
<keyword evidence="2 4" id="KW-0472">Membrane</keyword>
<evidence type="ECO:0000259" key="5">
    <source>
        <dbReference type="SMART" id="SM00978"/>
    </source>
</evidence>
<dbReference type="Proteomes" id="UP001430804">
    <property type="component" value="Unassembled WGS sequence"/>
</dbReference>
<evidence type="ECO:0000256" key="2">
    <source>
        <dbReference type="ARBA" id="ARBA00023136"/>
    </source>
</evidence>
<keyword evidence="4" id="KW-0812">Transmembrane</keyword>
<comment type="caution">
    <text evidence="6">The sequence shown here is derived from an EMBL/GenBank/DDBJ whole genome shotgun (WGS) entry which is preliminary data.</text>
</comment>
<evidence type="ECO:0000256" key="4">
    <source>
        <dbReference type="SAM" id="Phobius"/>
    </source>
</evidence>
<dbReference type="NCBIfam" id="NF033779">
    <property type="entry name" value="Tim44_TimA_adap"/>
    <property type="match status" value="1"/>
</dbReference>
<dbReference type="Pfam" id="PF04280">
    <property type="entry name" value="Tim44"/>
    <property type="match status" value="1"/>
</dbReference>
<organism evidence="6 7">
    <name type="scientific">Pseudohoeflea coraliihabitans</name>
    <dbReference type="NCBI Taxonomy" id="2860393"/>
    <lineage>
        <taxon>Bacteria</taxon>
        <taxon>Pseudomonadati</taxon>
        <taxon>Pseudomonadota</taxon>
        <taxon>Alphaproteobacteria</taxon>
        <taxon>Hyphomicrobiales</taxon>
        <taxon>Rhizobiaceae</taxon>
        <taxon>Pseudohoeflea</taxon>
    </lineage>
</organism>
<reference evidence="6" key="1">
    <citation type="submission" date="2021-07" db="EMBL/GenBank/DDBJ databases">
        <title>Pseudohoeflea marina sp. nov. a polyhydroxyalcanoate-producing bacterium.</title>
        <authorList>
            <person name="Zheng W."/>
            <person name="Yu S."/>
            <person name="Huang Y."/>
        </authorList>
    </citation>
    <scope>NUCLEOTIDE SEQUENCE</scope>
    <source>
        <strain evidence="6">DP4N28-3</strain>
    </source>
</reference>
<evidence type="ECO:0000256" key="1">
    <source>
        <dbReference type="ARBA" id="ARBA00004370"/>
    </source>
</evidence>
<gene>
    <name evidence="6" type="ORF">KY465_17760</name>
</gene>
<dbReference type="PANTHER" id="PTHR10721">
    <property type="entry name" value="MITOCHONDRIAL IMPORT INNER MEMBRANE TRANSLOCASE SUBUNIT TIM44"/>
    <property type="match status" value="1"/>
</dbReference>
<feature type="domain" description="Tim44-like" evidence="5">
    <location>
        <begin position="89"/>
        <end position="235"/>
    </location>
</feature>
<dbReference type="InterPro" id="IPR016985">
    <property type="entry name" value="UCP031890_Tim44-rel"/>
</dbReference>
<comment type="subcellular location">
    <subcellularLocation>
        <location evidence="1">Membrane</location>
    </subcellularLocation>
</comment>
<keyword evidence="7" id="KW-1185">Reference proteome</keyword>
<dbReference type="PIRSF" id="PIRSF031890">
    <property type="entry name" value="UCP031890_transporter_Tim44"/>
    <property type="match status" value="1"/>
</dbReference>
<evidence type="ECO:0000313" key="6">
    <source>
        <dbReference type="EMBL" id="MBW3099130.1"/>
    </source>
</evidence>
<evidence type="ECO:0000313" key="7">
    <source>
        <dbReference type="Proteomes" id="UP001430804"/>
    </source>
</evidence>
<feature type="transmembrane region" description="Helical" evidence="4">
    <location>
        <begin position="6"/>
        <end position="26"/>
    </location>
</feature>
<dbReference type="InterPro" id="IPR039544">
    <property type="entry name" value="Tim44-like"/>
</dbReference>
<name>A0ABS6WT55_9HYPH</name>
<protein>
    <submittedName>
        <fullName evidence="6">Tim44/TimA family putative adaptor protein</fullName>
    </submittedName>
</protein>
<accession>A0ABS6WT55</accession>